<dbReference type="AlphaFoldDB" id="A0A6J7SIN8"/>
<name>A0A6J7SIN8_9ZZZZ</name>
<dbReference type="EMBL" id="CAFBPU010000086">
    <property type="protein sequence ID" value="CAB5040861.1"/>
    <property type="molecule type" value="Genomic_DNA"/>
</dbReference>
<accession>A0A6J7SIN8</accession>
<reference evidence="1" key="1">
    <citation type="submission" date="2020-05" db="EMBL/GenBank/DDBJ databases">
        <authorList>
            <person name="Chiriac C."/>
            <person name="Salcher M."/>
            <person name="Ghai R."/>
            <person name="Kavagutti S V."/>
        </authorList>
    </citation>
    <scope>NUCLEOTIDE SEQUENCE</scope>
</reference>
<proteinExistence type="predicted"/>
<organism evidence="1">
    <name type="scientific">freshwater metagenome</name>
    <dbReference type="NCBI Taxonomy" id="449393"/>
    <lineage>
        <taxon>unclassified sequences</taxon>
        <taxon>metagenomes</taxon>
        <taxon>ecological metagenomes</taxon>
    </lineage>
</organism>
<evidence type="ECO:0000313" key="1">
    <source>
        <dbReference type="EMBL" id="CAB5040861.1"/>
    </source>
</evidence>
<gene>
    <name evidence="1" type="ORF">UFOPK4150_02401</name>
</gene>
<protein>
    <submittedName>
        <fullName evidence="1">Unannotated protein</fullName>
    </submittedName>
</protein>
<sequence>MHGLRFDLDSPLLGELLGRRKVESGVEPEVVRREVVRHKPLTSETLTSETVNRELMADRAVADIRFHSDPLPLTQCLGSTTFQPF</sequence>